<evidence type="ECO:0000256" key="5">
    <source>
        <dbReference type="SAM" id="MobiDB-lite"/>
    </source>
</evidence>
<keyword evidence="1 4" id="KW-0808">Transferase</keyword>
<evidence type="ECO:0000256" key="1">
    <source>
        <dbReference type="ARBA" id="ARBA00022679"/>
    </source>
</evidence>
<name>F0SGY4_RUBBR</name>
<evidence type="ECO:0000259" key="6">
    <source>
        <dbReference type="Pfam" id="PF01923"/>
    </source>
</evidence>
<evidence type="ECO:0000313" key="7">
    <source>
        <dbReference type="EMBL" id="ADY59469.1"/>
    </source>
</evidence>
<gene>
    <name evidence="7" type="ordered locus">Plabr_1859</name>
</gene>
<dbReference type="NCBIfam" id="TIGR00636">
    <property type="entry name" value="PduO_Nterm"/>
    <property type="match status" value="1"/>
</dbReference>
<dbReference type="OrthoDB" id="9778896at2"/>
<dbReference type="InterPro" id="IPR029499">
    <property type="entry name" value="PduO-typ"/>
</dbReference>
<dbReference type="RefSeq" id="WP_013628196.1">
    <property type="nucleotide sequence ID" value="NC_015174.1"/>
</dbReference>
<feature type="domain" description="Cobalamin adenosyltransferase-like" evidence="6">
    <location>
        <begin position="7"/>
        <end position="170"/>
    </location>
</feature>
<protein>
    <recommendedName>
        <fullName evidence="4">Corrinoid adenosyltransferase</fullName>
        <ecNumber evidence="4">2.5.1.17</ecNumber>
    </recommendedName>
    <alternativeName>
        <fullName evidence="4">Cob(II)alamin adenosyltransferase</fullName>
    </alternativeName>
    <alternativeName>
        <fullName evidence="4">Cob(II)yrinic acid a,c-diamide adenosyltransferase</fullName>
    </alternativeName>
    <alternativeName>
        <fullName evidence="4">Cobinamide/cobalamin adenosyltransferase</fullName>
    </alternativeName>
</protein>
<dbReference type="UniPathway" id="UPA00148">
    <property type="reaction ID" value="UER00233"/>
</dbReference>
<comment type="catalytic activity">
    <reaction evidence="4">
        <text>2 cob(II)yrinate a,c diamide + reduced [electron-transfer flavoprotein] + 2 ATP = 2 adenosylcob(III)yrinate a,c-diamide + 2 triphosphate + oxidized [electron-transfer flavoprotein] + 3 H(+)</text>
        <dbReference type="Rhea" id="RHEA:11528"/>
        <dbReference type="Rhea" id="RHEA-COMP:10685"/>
        <dbReference type="Rhea" id="RHEA-COMP:10686"/>
        <dbReference type="ChEBI" id="CHEBI:15378"/>
        <dbReference type="ChEBI" id="CHEBI:18036"/>
        <dbReference type="ChEBI" id="CHEBI:30616"/>
        <dbReference type="ChEBI" id="CHEBI:57692"/>
        <dbReference type="ChEBI" id="CHEBI:58307"/>
        <dbReference type="ChEBI" id="CHEBI:58503"/>
        <dbReference type="ChEBI" id="CHEBI:58537"/>
        <dbReference type="EC" id="2.5.1.17"/>
    </reaction>
</comment>
<feature type="region of interest" description="Disordered" evidence="5">
    <location>
        <begin position="1"/>
        <end position="23"/>
    </location>
</feature>
<dbReference type="GO" id="GO:0009236">
    <property type="term" value="P:cobalamin biosynthetic process"/>
    <property type="evidence" value="ECO:0007669"/>
    <property type="project" value="UniProtKB-UniRule"/>
</dbReference>
<dbReference type="GO" id="GO:0008817">
    <property type="term" value="F:corrinoid adenosyltransferase activity"/>
    <property type="evidence" value="ECO:0007669"/>
    <property type="project" value="UniProtKB-UniRule"/>
</dbReference>
<dbReference type="GO" id="GO:0005524">
    <property type="term" value="F:ATP binding"/>
    <property type="evidence" value="ECO:0007669"/>
    <property type="project" value="UniProtKB-UniRule"/>
</dbReference>
<dbReference type="Pfam" id="PF01923">
    <property type="entry name" value="Cob_adeno_trans"/>
    <property type="match status" value="1"/>
</dbReference>
<dbReference type="Proteomes" id="UP000006860">
    <property type="component" value="Chromosome"/>
</dbReference>
<dbReference type="HOGENOM" id="CLU_083486_0_2_0"/>
<dbReference type="InterPro" id="IPR036451">
    <property type="entry name" value="CblAdoTrfase-like_sf"/>
</dbReference>
<keyword evidence="2 4" id="KW-0547">Nucleotide-binding</keyword>
<dbReference type="Gene3D" id="1.20.1200.10">
    <property type="entry name" value="Cobalamin adenosyltransferase-like"/>
    <property type="match status" value="1"/>
</dbReference>
<organism evidence="7 8">
    <name type="scientific">Rubinisphaera brasiliensis (strain ATCC 49424 / DSM 5305 / JCM 21570 / IAM 15109 / NBRC 103401 / IFAM 1448)</name>
    <name type="common">Planctomyces brasiliensis</name>
    <dbReference type="NCBI Taxonomy" id="756272"/>
    <lineage>
        <taxon>Bacteria</taxon>
        <taxon>Pseudomonadati</taxon>
        <taxon>Planctomycetota</taxon>
        <taxon>Planctomycetia</taxon>
        <taxon>Planctomycetales</taxon>
        <taxon>Planctomycetaceae</taxon>
        <taxon>Rubinisphaera</taxon>
    </lineage>
</organism>
<reference evidence="8" key="1">
    <citation type="submission" date="2011-02" db="EMBL/GenBank/DDBJ databases">
        <title>The complete genome of Planctomyces brasiliensis DSM 5305.</title>
        <authorList>
            <person name="Lucas S."/>
            <person name="Copeland A."/>
            <person name="Lapidus A."/>
            <person name="Bruce D."/>
            <person name="Goodwin L."/>
            <person name="Pitluck S."/>
            <person name="Kyrpides N."/>
            <person name="Mavromatis K."/>
            <person name="Pagani I."/>
            <person name="Ivanova N."/>
            <person name="Ovchinnikova G."/>
            <person name="Lu M."/>
            <person name="Detter J.C."/>
            <person name="Han C."/>
            <person name="Land M."/>
            <person name="Hauser L."/>
            <person name="Markowitz V."/>
            <person name="Cheng J.-F."/>
            <person name="Hugenholtz P."/>
            <person name="Woyke T."/>
            <person name="Wu D."/>
            <person name="Tindall B."/>
            <person name="Pomrenke H.G."/>
            <person name="Brambilla E."/>
            <person name="Klenk H.-P."/>
            <person name="Eisen J.A."/>
        </authorList>
    </citation>
    <scope>NUCLEOTIDE SEQUENCE [LARGE SCALE GENOMIC DNA]</scope>
    <source>
        <strain evidence="8">ATCC 49424 / DSM 5305 / JCM 21570 / NBRC 103401 / IFAM 1448</strain>
    </source>
</reference>
<dbReference type="KEGG" id="pbs:Plabr_1859"/>
<accession>F0SGY4</accession>
<keyword evidence="3 4" id="KW-0067">ATP-binding</keyword>
<dbReference type="STRING" id="756272.Plabr_1859"/>
<keyword evidence="4" id="KW-0169">Cobalamin biosynthesis</keyword>
<evidence type="ECO:0000313" key="8">
    <source>
        <dbReference type="Proteomes" id="UP000006860"/>
    </source>
</evidence>
<proteinExistence type="inferred from homology"/>
<dbReference type="EMBL" id="CP002546">
    <property type="protein sequence ID" value="ADY59469.1"/>
    <property type="molecule type" value="Genomic_DNA"/>
</dbReference>
<sequence>MVRLTSITTKAGDAGQTGLGDGSRVAKSSARVEAMGTVDELNSVLGMVVSTEPPEPYRVWLRQIQNDLFDLGADLCFPTRPADYPPLFSADHVNRLDSWLEELQPLLPPLESFILPGGASSPASLHWARTVCRRTERTVLRLQEEEPLEPLFVVYLNRLSDLLFQLARVCEDPAHPAPLWKPSPTNPTQ</sequence>
<dbReference type="eggNOG" id="COG2096">
    <property type="taxonomic scope" value="Bacteria"/>
</dbReference>
<dbReference type="InterPro" id="IPR016030">
    <property type="entry name" value="CblAdoTrfase-like"/>
</dbReference>
<evidence type="ECO:0000256" key="3">
    <source>
        <dbReference type="ARBA" id="ARBA00022840"/>
    </source>
</evidence>
<keyword evidence="8" id="KW-1185">Reference proteome</keyword>
<dbReference type="EC" id="2.5.1.17" evidence="4"/>
<comment type="catalytic activity">
    <reaction evidence="4">
        <text>2 cob(II)alamin + reduced [electron-transfer flavoprotein] + 2 ATP = 2 adenosylcob(III)alamin + 2 triphosphate + oxidized [electron-transfer flavoprotein] + 3 H(+)</text>
        <dbReference type="Rhea" id="RHEA:28671"/>
        <dbReference type="Rhea" id="RHEA-COMP:10685"/>
        <dbReference type="Rhea" id="RHEA-COMP:10686"/>
        <dbReference type="ChEBI" id="CHEBI:15378"/>
        <dbReference type="ChEBI" id="CHEBI:16304"/>
        <dbReference type="ChEBI" id="CHEBI:18036"/>
        <dbReference type="ChEBI" id="CHEBI:18408"/>
        <dbReference type="ChEBI" id="CHEBI:30616"/>
        <dbReference type="ChEBI" id="CHEBI:57692"/>
        <dbReference type="ChEBI" id="CHEBI:58307"/>
        <dbReference type="EC" id="2.5.1.17"/>
    </reaction>
</comment>
<comment type="pathway">
    <text evidence="4">Cofactor biosynthesis; adenosylcobalamin biosynthesis; adenosylcobalamin from cob(II)yrinate a,c-diamide: step 2/7.</text>
</comment>
<dbReference type="AlphaFoldDB" id="F0SGY4"/>
<comment type="similarity">
    <text evidence="4">Belongs to the Cob(I)alamin adenosyltransferase family.</text>
</comment>
<evidence type="ECO:0000256" key="2">
    <source>
        <dbReference type="ARBA" id="ARBA00022741"/>
    </source>
</evidence>
<dbReference type="PANTHER" id="PTHR12213:SF0">
    <property type="entry name" value="CORRINOID ADENOSYLTRANSFERASE MMAB"/>
    <property type="match status" value="1"/>
</dbReference>
<dbReference type="PANTHER" id="PTHR12213">
    <property type="entry name" value="CORRINOID ADENOSYLTRANSFERASE"/>
    <property type="match status" value="1"/>
</dbReference>
<evidence type="ECO:0000256" key="4">
    <source>
        <dbReference type="RuleBase" id="RU366026"/>
    </source>
</evidence>
<dbReference type="SUPFAM" id="SSF89028">
    <property type="entry name" value="Cobalamin adenosyltransferase-like"/>
    <property type="match status" value="1"/>
</dbReference>